<dbReference type="Gene3D" id="3.10.350.10">
    <property type="entry name" value="LysM domain"/>
    <property type="match status" value="1"/>
</dbReference>
<feature type="domain" description="LysM" evidence="2">
    <location>
        <begin position="71"/>
        <end position="121"/>
    </location>
</feature>
<dbReference type="STRING" id="147375.BXP28_11425"/>
<dbReference type="PROSITE" id="PS51782">
    <property type="entry name" value="LYSM"/>
    <property type="match status" value="1"/>
</dbReference>
<evidence type="ECO:0000313" key="3">
    <source>
        <dbReference type="EMBL" id="AVF26030.1"/>
    </source>
</evidence>
<feature type="transmembrane region" description="Helical" evidence="1">
    <location>
        <begin position="35"/>
        <end position="59"/>
    </location>
</feature>
<dbReference type="SUPFAM" id="SSF54106">
    <property type="entry name" value="LysM domain"/>
    <property type="match status" value="1"/>
</dbReference>
<accession>A0A2L1TZC6</accession>
<gene>
    <name evidence="3" type="primary">yneA</name>
    <name evidence="3" type="ORF">ERICIII_01855</name>
</gene>
<reference evidence="4" key="1">
    <citation type="submission" date="2017-02" db="EMBL/GenBank/DDBJ databases">
        <title>Delineation of Paenibacillus larvae strains originating from foulbrood outbreaks.</title>
        <authorList>
            <person name="Beims H."/>
            <person name="Bunk B."/>
            <person name="Sproeer C."/>
            <person name="Mohr K.I."/>
            <person name="Pradella S."/>
            <person name="Guenther G."/>
            <person name="Rohde M."/>
            <person name="von der Ohe W."/>
            <person name="Steinert M."/>
        </authorList>
    </citation>
    <scope>NUCLEOTIDE SEQUENCE [LARGE SCALE GENOMIC DNA]</scope>
    <source>
        <strain evidence="4">Eric_III</strain>
    </source>
</reference>
<dbReference type="InterPro" id="IPR018392">
    <property type="entry name" value="LysM"/>
</dbReference>
<dbReference type="InterPro" id="IPR036779">
    <property type="entry name" value="LysM_dom_sf"/>
</dbReference>
<keyword evidence="1" id="KW-1133">Transmembrane helix</keyword>
<dbReference type="EMBL" id="CP019655">
    <property type="protein sequence ID" value="AVF26030.1"/>
    <property type="molecule type" value="Genomic_DNA"/>
</dbReference>
<keyword evidence="1" id="KW-0812">Transmembrane</keyword>
<name>A0A2L1TZC6_9BACL</name>
<dbReference type="AlphaFoldDB" id="A0A2L1TZC6"/>
<keyword evidence="3" id="KW-0132">Cell division</keyword>
<dbReference type="Pfam" id="PF01476">
    <property type="entry name" value="LysM"/>
    <property type="match status" value="1"/>
</dbReference>
<dbReference type="CDD" id="cd00118">
    <property type="entry name" value="LysM"/>
    <property type="match status" value="1"/>
</dbReference>
<organism evidence="3 4">
    <name type="scientific">Paenibacillus larvae subsp. larvae</name>
    <dbReference type="NCBI Taxonomy" id="147375"/>
    <lineage>
        <taxon>Bacteria</taxon>
        <taxon>Bacillati</taxon>
        <taxon>Bacillota</taxon>
        <taxon>Bacilli</taxon>
        <taxon>Bacillales</taxon>
        <taxon>Paenibacillaceae</taxon>
        <taxon>Paenibacillus</taxon>
    </lineage>
</organism>
<evidence type="ECO:0000256" key="1">
    <source>
        <dbReference type="SAM" id="Phobius"/>
    </source>
</evidence>
<sequence length="125" mass="14362">MYIGYYDHTNSSTIHTYKKTTFQADRHSKRYRTKWLRLLVIGVLMLAAFTSGAIIHAYAGDKSVLDPNTYSKVIVTSGDTLWRIADEYAPEHEDIRHYLNDLMKLNKLKSSTIQAGDVLLLPKRD</sequence>
<dbReference type="RefSeq" id="WP_230460657.1">
    <property type="nucleotide sequence ID" value="NZ_CP019655.1"/>
</dbReference>
<evidence type="ECO:0000259" key="2">
    <source>
        <dbReference type="PROSITE" id="PS51782"/>
    </source>
</evidence>
<keyword evidence="3" id="KW-0131">Cell cycle</keyword>
<dbReference type="GO" id="GO:0051301">
    <property type="term" value="P:cell division"/>
    <property type="evidence" value="ECO:0007669"/>
    <property type="project" value="UniProtKB-KW"/>
</dbReference>
<protein>
    <submittedName>
        <fullName evidence="3">Cell division suppressor protein YneA</fullName>
    </submittedName>
</protein>
<evidence type="ECO:0000313" key="4">
    <source>
        <dbReference type="Proteomes" id="UP000239833"/>
    </source>
</evidence>
<keyword evidence="1" id="KW-0472">Membrane</keyword>
<dbReference type="SMART" id="SM00257">
    <property type="entry name" value="LysM"/>
    <property type="match status" value="1"/>
</dbReference>
<dbReference type="Proteomes" id="UP000239833">
    <property type="component" value="Chromosome"/>
</dbReference>
<proteinExistence type="predicted"/>
<dbReference type="GeneID" id="64218605"/>